<dbReference type="PRINTS" id="PR00463">
    <property type="entry name" value="EP450I"/>
</dbReference>
<dbReference type="EMBL" id="HACG01019317">
    <property type="protein sequence ID" value="CEK66182.1"/>
    <property type="molecule type" value="Transcribed_RNA"/>
</dbReference>
<reference evidence="6" key="1">
    <citation type="submission" date="2014-12" db="EMBL/GenBank/DDBJ databases">
        <title>Insight into the proteome of Arion vulgaris.</title>
        <authorList>
            <person name="Aradska J."/>
            <person name="Bulat T."/>
            <person name="Smidak R."/>
            <person name="Sarate P."/>
            <person name="Gangsoo J."/>
            <person name="Sialana F."/>
            <person name="Bilban M."/>
            <person name="Lubec G."/>
        </authorList>
    </citation>
    <scope>NUCLEOTIDE SEQUENCE</scope>
    <source>
        <tissue evidence="6">Skin</tissue>
    </source>
</reference>
<organism evidence="6">
    <name type="scientific">Arion vulgaris</name>
    <dbReference type="NCBI Taxonomy" id="1028688"/>
    <lineage>
        <taxon>Eukaryota</taxon>
        <taxon>Metazoa</taxon>
        <taxon>Spiralia</taxon>
        <taxon>Lophotrochozoa</taxon>
        <taxon>Mollusca</taxon>
        <taxon>Gastropoda</taxon>
        <taxon>Heterobranchia</taxon>
        <taxon>Euthyneura</taxon>
        <taxon>Panpulmonata</taxon>
        <taxon>Eupulmonata</taxon>
        <taxon>Stylommatophora</taxon>
        <taxon>Helicina</taxon>
        <taxon>Arionoidea</taxon>
        <taxon>Arionidae</taxon>
        <taxon>Arion</taxon>
    </lineage>
</organism>
<dbReference type="PANTHER" id="PTHR24302">
    <property type="entry name" value="CYTOCHROME P450 FAMILY 3"/>
    <property type="match status" value="1"/>
</dbReference>
<feature type="non-terminal residue" evidence="6">
    <location>
        <position position="1"/>
    </location>
</feature>
<evidence type="ECO:0008006" key="7">
    <source>
        <dbReference type="Google" id="ProtNLM"/>
    </source>
</evidence>
<sequence length="76" mass="8798">KDLGVSGPKPLPFFGNITQMFDKRVGIYSTISQWQKTYGRLFGVYLFRKPVLIITDPDVVKEVFVKNFSNFSDRHL</sequence>
<dbReference type="Gene3D" id="1.10.630.10">
    <property type="entry name" value="Cytochrome P450"/>
    <property type="match status" value="1"/>
</dbReference>
<evidence type="ECO:0000256" key="3">
    <source>
        <dbReference type="ARBA" id="ARBA00022723"/>
    </source>
</evidence>
<gene>
    <name evidence="6" type="primary">ORF57590</name>
</gene>
<dbReference type="GO" id="GO:0016705">
    <property type="term" value="F:oxidoreductase activity, acting on paired donors, with incorporation or reduction of molecular oxygen"/>
    <property type="evidence" value="ECO:0007669"/>
    <property type="project" value="InterPro"/>
</dbReference>
<dbReference type="GO" id="GO:0020037">
    <property type="term" value="F:heme binding"/>
    <property type="evidence" value="ECO:0007669"/>
    <property type="project" value="InterPro"/>
</dbReference>
<proteinExistence type="inferred from homology"/>
<dbReference type="InterPro" id="IPR050705">
    <property type="entry name" value="Cytochrome_P450_3A"/>
</dbReference>
<evidence type="ECO:0000256" key="4">
    <source>
        <dbReference type="ARBA" id="ARBA00023002"/>
    </source>
</evidence>
<keyword evidence="2" id="KW-0349">Heme</keyword>
<dbReference type="PANTHER" id="PTHR24302:SF15">
    <property type="entry name" value="FATTY-ACID PEROXYGENASE"/>
    <property type="match status" value="1"/>
</dbReference>
<protein>
    <recommendedName>
        <fullName evidence="7">Cytochrome P450</fullName>
    </recommendedName>
</protein>
<dbReference type="GO" id="GO:0005506">
    <property type="term" value="F:iron ion binding"/>
    <property type="evidence" value="ECO:0007669"/>
    <property type="project" value="InterPro"/>
</dbReference>
<comment type="similarity">
    <text evidence="1">Belongs to the cytochrome P450 family.</text>
</comment>
<dbReference type="SUPFAM" id="SSF48264">
    <property type="entry name" value="Cytochrome P450"/>
    <property type="match status" value="1"/>
</dbReference>
<keyword evidence="5" id="KW-0408">Iron</keyword>
<dbReference type="AlphaFoldDB" id="A0A0B6ZCK6"/>
<keyword evidence="4" id="KW-0560">Oxidoreductase</keyword>
<feature type="non-terminal residue" evidence="6">
    <location>
        <position position="76"/>
    </location>
</feature>
<dbReference type="Pfam" id="PF00067">
    <property type="entry name" value="p450"/>
    <property type="match status" value="1"/>
</dbReference>
<evidence type="ECO:0000313" key="6">
    <source>
        <dbReference type="EMBL" id="CEK66182.1"/>
    </source>
</evidence>
<name>A0A0B6ZCK6_9EUPU</name>
<keyword evidence="3" id="KW-0479">Metal-binding</keyword>
<evidence type="ECO:0000256" key="1">
    <source>
        <dbReference type="ARBA" id="ARBA00010617"/>
    </source>
</evidence>
<evidence type="ECO:0000256" key="5">
    <source>
        <dbReference type="ARBA" id="ARBA00023004"/>
    </source>
</evidence>
<dbReference type="InterPro" id="IPR002401">
    <property type="entry name" value="Cyt_P450_E_grp-I"/>
</dbReference>
<accession>A0A0B6ZCK6</accession>
<dbReference type="InterPro" id="IPR036396">
    <property type="entry name" value="Cyt_P450_sf"/>
</dbReference>
<evidence type="ECO:0000256" key="2">
    <source>
        <dbReference type="ARBA" id="ARBA00022617"/>
    </source>
</evidence>
<dbReference type="InterPro" id="IPR001128">
    <property type="entry name" value="Cyt_P450"/>
</dbReference>
<dbReference type="GO" id="GO:0008395">
    <property type="term" value="F:steroid hydroxylase activity"/>
    <property type="evidence" value="ECO:0007669"/>
    <property type="project" value="TreeGrafter"/>
</dbReference>